<dbReference type="InterPro" id="IPR035979">
    <property type="entry name" value="RBD_domain_sf"/>
</dbReference>
<feature type="region of interest" description="Disordered" evidence="7">
    <location>
        <begin position="150"/>
        <end position="169"/>
    </location>
</feature>
<feature type="compositionally biased region" description="Polar residues" evidence="7">
    <location>
        <begin position="150"/>
        <end position="167"/>
    </location>
</feature>
<keyword evidence="8" id="KW-0472">Membrane</keyword>
<reference evidence="12" key="1">
    <citation type="submission" date="2025-08" db="UniProtKB">
        <authorList>
            <consortium name="RefSeq"/>
        </authorList>
    </citation>
    <scope>IDENTIFICATION</scope>
    <source>
        <tissue evidence="12">Whole sample</tissue>
    </source>
</reference>
<dbReference type="RefSeq" id="XP_022339208.1">
    <property type="nucleotide sequence ID" value="XM_022483500.1"/>
</dbReference>
<feature type="compositionally biased region" description="Acidic residues" evidence="7">
    <location>
        <begin position="350"/>
        <end position="361"/>
    </location>
</feature>
<feature type="transmembrane region" description="Helical" evidence="8">
    <location>
        <begin position="179"/>
        <end position="201"/>
    </location>
</feature>
<evidence type="ECO:0000256" key="2">
    <source>
        <dbReference type="ARBA" id="ARBA00022676"/>
    </source>
</evidence>
<dbReference type="OrthoDB" id="6133115at2759"/>
<sequence length="1541" mass="175455">MELSTTLCLPLLGSFLSLCQLLISESIQLTEYNLPVYTTELCPRNEKEWKMRASVFNCTEGHSYACLPNDNITVLIEFCYPLPIIAITKDVCLFLSLKRGSKIDSFDCTGFLNGCPKKHYLASTIYEHPNCVSIGNGCFTADPNCQSSTTKNTGETTAQPTHKNNMTDNKKIPKQENGLYIFVIYTTVVFTILGISGVILCRFKTREIYLLCRCTISITNQPYRDELSDFTSMAFNELSDKVCCAIQLEFKSVQGQQTVKVLQIRPGLLKETSMVNFELISKGFNNIDVLRNTLNAALQRGALSTFYVSPVGFEFDQFQGEKDFTSNVTFKEDAWYTQTRYFRDKARSQEEEEDDDEDNEVVDNNPVHASANLDCEFYESATQSPVPTSTSNSQSRNPDRAVNNMSSLSQTVGYPNPPNTALEGENPYPELMGPNIPFRGPSRQNTQLFQYQQQHQNSKAGKIQAEATPTPSEEIPRYLFLCLSNLNPATTEETLVNFVEAGLGNDDADIEELVYSEDRTIAVVQFSSPVGDTALQNKCKKKQLEGKSIAVSQIEPLKYIVVSTEGDVTEETLKTYFQSPESQGGDVQRVTSSNDGCYKVKFRHEEDVVRVCKKSSHRVSNSTMTVTPMFFTDEAETAIYDVSKHTIPLPRSFIITDVDDHFQSFLQQSNPALEQLNSRMKAKFAKVIISEETKVECLLSQKTPNVREIVRVWEREAKEHFFESIHEMLHKSEIIVTEDAWSEIESIINQKSLDTDQILTISEKSSLKIVFVGVKMTVQNVHLDISEKHREIEDQIQRKKRIRTEEKEYLAPELRLLQRSGIIEEVNRMREDLKVDADYQSGKITFTGVNEDIMEAKVKLMEKVTEFDNWKITEEDLSKSQLRLLTGERVKSLLEDKFLENSLTVEMEFGGDFIKVYTLDGNQRSPSNQIIKSMTTESEIPLDAMSVNVLQTNEWNLEVEKICLENMDQVKINTKGDARIVITATSDLHDAIKQHIEKFIRDNSIYHDAISITDDGTLKFVSKHCIKKLESILEKNKQYFITLDLQDNQLLLSGSKTGLAIGKQEIEAMILAIGSEEKTYSQPGICKILTKDQTKMAEIEDTCCSVITFPDLKKTKSPLKDNSDRPRNRHFQQEDQSVTLNIYGHQQNIQDTECEITRFIKSQCTKSEIAGNLLNGLDRNQMDEIRKVGDQQDVEMSFNAGRITIEGVREEVDKAKVAIHDLLRIFQKERWSDEMAKLVADTVQWSVMDDDPTIVIKKLEDLPERENMYLEDAFKEKETKVTLKDKTVDLTTMKIYLTNQPNKKDNVVRKEKFKDKIELPANWVPMMDKEVVKVVTMDKSSAEYQGLEAKFLDSVKNGGYNTGTAPNMNHNNNPVGQFNNVKITKIERIQNPSLYQQYAAKRAHIEKHVDQSTFKVEQDLWHGAASTAIVSINYYGFNRSYCGDNAGEPWYGRGVYFANDASYSARDWVSQPDAFNRKKKMYLAHVITGHYCAGKRGMKYLPERMHGVNFDCAVNDINNPLEFVIFNDTQAYPMYCIEFTI</sequence>
<dbReference type="GeneID" id="111134467"/>
<dbReference type="Proteomes" id="UP000694844">
    <property type="component" value="Chromosome 5"/>
</dbReference>
<keyword evidence="11" id="KW-1185">Reference proteome</keyword>
<dbReference type="InterPro" id="IPR057044">
    <property type="entry name" value="PARP14_KH_1"/>
</dbReference>
<dbReference type="GO" id="GO:0005737">
    <property type="term" value="C:cytoplasm"/>
    <property type="evidence" value="ECO:0007669"/>
    <property type="project" value="TreeGrafter"/>
</dbReference>
<dbReference type="InterPro" id="IPR057051">
    <property type="entry name" value="PARP14_RPM_1"/>
</dbReference>
<feature type="region of interest" description="Disordered" evidence="7">
    <location>
        <begin position="346"/>
        <end position="365"/>
    </location>
</feature>
<evidence type="ECO:0000256" key="9">
    <source>
        <dbReference type="SAM" id="SignalP"/>
    </source>
</evidence>
<dbReference type="SUPFAM" id="SSF54928">
    <property type="entry name" value="RNA-binding domain, RBD"/>
    <property type="match status" value="1"/>
</dbReference>
<keyword evidence="2 6" id="KW-0328">Glycosyltransferase</keyword>
<dbReference type="EC" id="2.4.2.-" evidence="6"/>
<keyword evidence="4 6" id="KW-0520">NAD</keyword>
<dbReference type="InterPro" id="IPR012677">
    <property type="entry name" value="Nucleotide-bd_a/b_plait_sf"/>
</dbReference>
<keyword evidence="8" id="KW-0812">Transmembrane</keyword>
<keyword evidence="8" id="KW-1133">Transmembrane helix</keyword>
<evidence type="ECO:0000256" key="8">
    <source>
        <dbReference type="SAM" id="Phobius"/>
    </source>
</evidence>
<proteinExistence type="predicted"/>
<keyword evidence="5" id="KW-0539">Nucleus</keyword>
<evidence type="ECO:0000256" key="6">
    <source>
        <dbReference type="RuleBase" id="RU362114"/>
    </source>
</evidence>
<gene>
    <name evidence="12" type="primary">LOC111134467</name>
</gene>
<dbReference type="Pfam" id="PF23222">
    <property type="entry name" value="RRM_PARP14_1"/>
    <property type="match status" value="1"/>
</dbReference>
<evidence type="ECO:0000313" key="12">
    <source>
        <dbReference type="RefSeq" id="XP_022339208.1"/>
    </source>
</evidence>
<feature type="region of interest" description="Disordered" evidence="7">
    <location>
        <begin position="380"/>
        <end position="419"/>
    </location>
</feature>
<dbReference type="GO" id="GO:0003950">
    <property type="term" value="F:NAD+ poly-ADP-ribosyltransferase activity"/>
    <property type="evidence" value="ECO:0007669"/>
    <property type="project" value="UniProtKB-UniRule"/>
</dbReference>
<dbReference type="SUPFAM" id="SSF56399">
    <property type="entry name" value="ADP-ribosylation"/>
    <property type="match status" value="1"/>
</dbReference>
<evidence type="ECO:0000256" key="7">
    <source>
        <dbReference type="SAM" id="MobiDB-lite"/>
    </source>
</evidence>
<dbReference type="KEGG" id="cvn:111134467"/>
<feature type="compositionally biased region" description="Polar residues" evidence="7">
    <location>
        <begin position="380"/>
        <end position="396"/>
    </location>
</feature>
<feature type="compositionally biased region" description="Polar residues" evidence="7">
    <location>
        <begin position="403"/>
        <end position="413"/>
    </location>
</feature>
<feature type="region of interest" description="Disordered" evidence="7">
    <location>
        <begin position="1115"/>
        <end position="1135"/>
    </location>
</feature>
<feature type="domain" description="PARP catalytic" evidence="10">
    <location>
        <begin position="1319"/>
        <end position="1541"/>
    </location>
</feature>
<evidence type="ECO:0000256" key="1">
    <source>
        <dbReference type="ARBA" id="ARBA00004123"/>
    </source>
</evidence>
<feature type="chain" id="PRO_5033995094" description="Poly [ADP-ribose] polymerase" evidence="9">
    <location>
        <begin position="25"/>
        <end position="1541"/>
    </location>
</feature>
<dbReference type="Pfam" id="PF00644">
    <property type="entry name" value="PARP"/>
    <property type="match status" value="1"/>
</dbReference>
<evidence type="ECO:0000259" key="10">
    <source>
        <dbReference type="PROSITE" id="PS51059"/>
    </source>
</evidence>
<dbReference type="PANTHER" id="PTHR14453">
    <property type="entry name" value="PARP/ZINC FINGER CCCH TYPE DOMAIN CONTAINING PROTEIN"/>
    <property type="match status" value="1"/>
</dbReference>
<dbReference type="InterPro" id="IPR052056">
    <property type="entry name" value="Mono-ARTD/PARP"/>
</dbReference>
<organism evidence="11 12">
    <name type="scientific">Crassostrea virginica</name>
    <name type="common">Eastern oyster</name>
    <dbReference type="NCBI Taxonomy" id="6565"/>
    <lineage>
        <taxon>Eukaryota</taxon>
        <taxon>Metazoa</taxon>
        <taxon>Spiralia</taxon>
        <taxon>Lophotrochozoa</taxon>
        <taxon>Mollusca</taxon>
        <taxon>Bivalvia</taxon>
        <taxon>Autobranchia</taxon>
        <taxon>Pteriomorphia</taxon>
        <taxon>Ostreida</taxon>
        <taxon>Ostreoidea</taxon>
        <taxon>Ostreidae</taxon>
        <taxon>Crassostrea</taxon>
    </lineage>
</organism>
<evidence type="ECO:0000256" key="3">
    <source>
        <dbReference type="ARBA" id="ARBA00022679"/>
    </source>
</evidence>
<dbReference type="GO" id="GO:0003676">
    <property type="term" value="F:nucleic acid binding"/>
    <property type="evidence" value="ECO:0007669"/>
    <property type="project" value="InterPro"/>
</dbReference>
<evidence type="ECO:0000313" key="11">
    <source>
        <dbReference type="Proteomes" id="UP000694844"/>
    </source>
</evidence>
<dbReference type="GO" id="GO:0010629">
    <property type="term" value="P:negative regulation of gene expression"/>
    <property type="evidence" value="ECO:0007669"/>
    <property type="project" value="TreeGrafter"/>
</dbReference>
<keyword evidence="9" id="KW-0732">Signal</keyword>
<keyword evidence="3 6" id="KW-0808">Transferase</keyword>
<dbReference type="PROSITE" id="PS51059">
    <property type="entry name" value="PARP_CATALYTIC"/>
    <property type="match status" value="1"/>
</dbReference>
<evidence type="ECO:0000256" key="5">
    <source>
        <dbReference type="ARBA" id="ARBA00023242"/>
    </source>
</evidence>
<feature type="compositionally biased region" description="Basic and acidic residues" evidence="7">
    <location>
        <begin position="1115"/>
        <end position="1126"/>
    </location>
</feature>
<accession>A0A8B8EID4</accession>
<dbReference type="Gene3D" id="3.90.228.10">
    <property type="match status" value="1"/>
</dbReference>
<dbReference type="GO" id="GO:0003714">
    <property type="term" value="F:transcription corepressor activity"/>
    <property type="evidence" value="ECO:0007669"/>
    <property type="project" value="TreeGrafter"/>
</dbReference>
<dbReference type="InterPro" id="IPR012317">
    <property type="entry name" value="Poly(ADP-ribose)pol_cat_dom"/>
</dbReference>
<evidence type="ECO:0000256" key="4">
    <source>
        <dbReference type="ARBA" id="ARBA00023027"/>
    </source>
</evidence>
<protein>
    <recommendedName>
        <fullName evidence="6">Poly [ADP-ribose] polymerase</fullName>
        <shortName evidence="6">PARP</shortName>
        <ecNumber evidence="6">2.4.2.-</ecNumber>
    </recommendedName>
</protein>
<dbReference type="Gene3D" id="3.30.70.330">
    <property type="match status" value="1"/>
</dbReference>
<comment type="subcellular location">
    <subcellularLocation>
        <location evidence="1">Nucleus</location>
    </subcellularLocation>
</comment>
<feature type="signal peptide" evidence="9">
    <location>
        <begin position="1"/>
        <end position="24"/>
    </location>
</feature>
<name>A0A8B8EID4_CRAVI</name>
<dbReference type="PANTHER" id="PTHR14453:SF67">
    <property type="entry name" value="POLY [ADP-RIBOSE] POLYMERASE"/>
    <property type="match status" value="1"/>
</dbReference>
<dbReference type="GO" id="GO:0005634">
    <property type="term" value="C:nucleus"/>
    <property type="evidence" value="ECO:0007669"/>
    <property type="project" value="UniProtKB-SubCell"/>
</dbReference>
<dbReference type="Pfam" id="PF23084">
    <property type="entry name" value="KH_PARP14_1"/>
    <property type="match status" value="1"/>
</dbReference>